<dbReference type="PANTHER" id="PTHR45339">
    <property type="entry name" value="HYBRID SIGNAL TRANSDUCTION HISTIDINE KINASE J"/>
    <property type="match status" value="1"/>
</dbReference>
<dbReference type="RefSeq" id="WP_377397089.1">
    <property type="nucleotide sequence ID" value="NZ_JBHUEQ010000004.1"/>
</dbReference>
<dbReference type="Pfam" id="PF02518">
    <property type="entry name" value="HATPase_c"/>
    <property type="match status" value="1"/>
</dbReference>
<accession>A0ABW4M1G5</accession>
<evidence type="ECO:0000256" key="2">
    <source>
        <dbReference type="ARBA" id="ARBA00012438"/>
    </source>
</evidence>
<dbReference type="PROSITE" id="PS50110">
    <property type="entry name" value="RESPONSE_REGULATORY"/>
    <property type="match status" value="1"/>
</dbReference>
<keyword evidence="8" id="KW-0808">Transferase</keyword>
<dbReference type="Gene3D" id="3.40.50.2300">
    <property type="match status" value="1"/>
</dbReference>
<sequence>MRTLADLHERLRATLNSMEANEGASDCSASRDEPPRRGLLWRVKSYLNAHRFRRIASKPGLDAPENRRPVHDLVALEGRTFLECQDLLSLLAVVRDHRGTVLAANRMFKESLTCDEPVGLTLEQLGLPLSERPVTQDMDIELSIDRELRVFSWRDLLVREPGSRRELVFSSARDVTEERRAAHAKDEARLQAEESSHAKSRQLATVVHELRTPLNGILGMSQLLQHTELTPEQRNYLGGISQAGSAMAQLVDDLLDYSTIEAGRFRLNSRAENIRQLLDSVVEMMAPRAHQKGIEIGATVAYDVPALMDFDPARLRQVLFNVIGNAVKFTQVGGVLIRVHLEGARLVITVADTGPGMNEEDRKRIFEEFEQVGDAAERSGGTGLGLSISSRILREFGGDLSVDSRKGIGTTFTISLPAISADAGKEGSDRMLLLRSSRVLLLAPDGPAAEATIASIETLGGRCRHVRTVSEAEWVISNSSRQNLAFTDMIVDHRIGGVDGMGPVASRIRRILLVSPEERGHQRWDAYDAWLIRPLREQSLVDVLRGRLGGGQSHKASVIVDGGVVPEPSFAIGLQVLFAEDDPVSAMMVGAVLRKAGCSVQHVSDLVALEKAASAQPRPDLIVSDLHMPGGELSDVLQSLHRQGVNAPVLVLSGETDSSLKERILAQGAGSILPKPADPHRLLHEIKQLLEMQRQKT</sequence>
<protein>
    <recommendedName>
        <fullName evidence="2">histidine kinase</fullName>
        <ecNumber evidence="2">2.7.13.3</ecNumber>
    </recommendedName>
</protein>
<dbReference type="Gene3D" id="3.30.565.10">
    <property type="entry name" value="Histidine kinase-like ATPase, C-terminal domain"/>
    <property type="match status" value="1"/>
</dbReference>
<keyword evidence="3 5" id="KW-0597">Phosphoprotein</keyword>
<evidence type="ECO:0000256" key="4">
    <source>
        <dbReference type="ARBA" id="ARBA00023012"/>
    </source>
</evidence>
<dbReference type="SMART" id="SM00387">
    <property type="entry name" value="HATPase_c"/>
    <property type="match status" value="1"/>
</dbReference>
<dbReference type="PROSITE" id="PS50109">
    <property type="entry name" value="HIS_KIN"/>
    <property type="match status" value="1"/>
</dbReference>
<evidence type="ECO:0000313" key="9">
    <source>
        <dbReference type="Proteomes" id="UP001597322"/>
    </source>
</evidence>
<keyword evidence="9" id="KW-1185">Reference proteome</keyword>
<organism evidence="8 9">
    <name type="scientific">Rhizobium helianthi</name>
    <dbReference type="NCBI Taxonomy" id="1132695"/>
    <lineage>
        <taxon>Bacteria</taxon>
        <taxon>Pseudomonadati</taxon>
        <taxon>Pseudomonadota</taxon>
        <taxon>Alphaproteobacteria</taxon>
        <taxon>Hyphomicrobiales</taxon>
        <taxon>Rhizobiaceae</taxon>
        <taxon>Rhizobium/Agrobacterium group</taxon>
        <taxon>Rhizobium</taxon>
    </lineage>
</organism>
<comment type="catalytic activity">
    <reaction evidence="1">
        <text>ATP + protein L-histidine = ADP + protein N-phospho-L-histidine.</text>
        <dbReference type="EC" id="2.7.13.3"/>
    </reaction>
</comment>
<evidence type="ECO:0000256" key="1">
    <source>
        <dbReference type="ARBA" id="ARBA00000085"/>
    </source>
</evidence>
<feature type="domain" description="Histidine kinase" evidence="6">
    <location>
        <begin position="205"/>
        <end position="420"/>
    </location>
</feature>
<evidence type="ECO:0000256" key="5">
    <source>
        <dbReference type="PROSITE-ProRule" id="PRU00169"/>
    </source>
</evidence>
<name>A0ABW4M1G5_9HYPH</name>
<dbReference type="InterPro" id="IPR003661">
    <property type="entry name" value="HisK_dim/P_dom"/>
</dbReference>
<reference evidence="9" key="1">
    <citation type="journal article" date="2019" name="Int. J. Syst. Evol. Microbiol.">
        <title>The Global Catalogue of Microorganisms (GCM) 10K type strain sequencing project: providing services to taxonomists for standard genome sequencing and annotation.</title>
        <authorList>
            <consortium name="The Broad Institute Genomics Platform"/>
            <consortium name="The Broad Institute Genome Sequencing Center for Infectious Disease"/>
            <person name="Wu L."/>
            <person name="Ma J."/>
        </authorList>
    </citation>
    <scope>NUCLEOTIDE SEQUENCE [LARGE SCALE GENOMIC DNA]</scope>
    <source>
        <strain evidence="9">CG52</strain>
    </source>
</reference>
<dbReference type="SMART" id="SM00448">
    <property type="entry name" value="REC"/>
    <property type="match status" value="1"/>
</dbReference>
<comment type="caution">
    <text evidence="8">The sequence shown here is derived from an EMBL/GenBank/DDBJ whole genome shotgun (WGS) entry which is preliminary data.</text>
</comment>
<dbReference type="GO" id="GO:0016301">
    <property type="term" value="F:kinase activity"/>
    <property type="evidence" value="ECO:0007669"/>
    <property type="project" value="UniProtKB-KW"/>
</dbReference>
<dbReference type="CDD" id="cd16922">
    <property type="entry name" value="HATPase_EvgS-ArcB-TorS-like"/>
    <property type="match status" value="1"/>
</dbReference>
<proteinExistence type="predicted"/>
<dbReference type="EC" id="2.7.13.3" evidence="2"/>
<feature type="domain" description="Response regulatory" evidence="7">
    <location>
        <begin position="575"/>
        <end position="690"/>
    </location>
</feature>
<dbReference type="InterPro" id="IPR003594">
    <property type="entry name" value="HATPase_dom"/>
</dbReference>
<dbReference type="Pfam" id="PF00512">
    <property type="entry name" value="HisKA"/>
    <property type="match status" value="1"/>
</dbReference>
<dbReference type="SMART" id="SM00388">
    <property type="entry name" value="HisKA"/>
    <property type="match status" value="1"/>
</dbReference>
<keyword evidence="8" id="KW-0418">Kinase</keyword>
<dbReference type="Gene3D" id="1.10.287.130">
    <property type="match status" value="1"/>
</dbReference>
<dbReference type="InterPro" id="IPR001789">
    <property type="entry name" value="Sig_transdc_resp-reg_receiver"/>
</dbReference>
<feature type="modified residue" description="4-aspartylphosphate" evidence="5">
    <location>
        <position position="625"/>
    </location>
</feature>
<dbReference type="CDD" id="cd00082">
    <property type="entry name" value="HisKA"/>
    <property type="match status" value="1"/>
</dbReference>
<evidence type="ECO:0000259" key="6">
    <source>
        <dbReference type="PROSITE" id="PS50109"/>
    </source>
</evidence>
<dbReference type="SUPFAM" id="SSF55874">
    <property type="entry name" value="ATPase domain of HSP90 chaperone/DNA topoisomerase II/histidine kinase"/>
    <property type="match status" value="1"/>
</dbReference>
<dbReference type="EMBL" id="JBHUEQ010000004">
    <property type="protein sequence ID" value="MFD1744749.1"/>
    <property type="molecule type" value="Genomic_DNA"/>
</dbReference>
<dbReference type="SUPFAM" id="SSF47384">
    <property type="entry name" value="Homodimeric domain of signal transducing histidine kinase"/>
    <property type="match status" value="1"/>
</dbReference>
<gene>
    <name evidence="8" type="ORF">ACFSE1_04670</name>
</gene>
<dbReference type="InterPro" id="IPR011006">
    <property type="entry name" value="CheY-like_superfamily"/>
</dbReference>
<dbReference type="Pfam" id="PF00072">
    <property type="entry name" value="Response_reg"/>
    <property type="match status" value="1"/>
</dbReference>
<keyword evidence="4" id="KW-0902">Two-component regulatory system</keyword>
<dbReference type="InterPro" id="IPR036097">
    <property type="entry name" value="HisK_dim/P_sf"/>
</dbReference>
<evidence type="ECO:0000259" key="7">
    <source>
        <dbReference type="PROSITE" id="PS50110"/>
    </source>
</evidence>
<dbReference type="SUPFAM" id="SSF52172">
    <property type="entry name" value="CheY-like"/>
    <property type="match status" value="1"/>
</dbReference>
<dbReference type="PRINTS" id="PR00344">
    <property type="entry name" value="BCTRLSENSOR"/>
</dbReference>
<dbReference type="InterPro" id="IPR036890">
    <property type="entry name" value="HATPase_C_sf"/>
</dbReference>
<dbReference type="PANTHER" id="PTHR45339:SF1">
    <property type="entry name" value="HYBRID SIGNAL TRANSDUCTION HISTIDINE KINASE J"/>
    <property type="match status" value="1"/>
</dbReference>
<dbReference type="CDD" id="cd00156">
    <property type="entry name" value="REC"/>
    <property type="match status" value="1"/>
</dbReference>
<dbReference type="Proteomes" id="UP001597322">
    <property type="component" value="Unassembled WGS sequence"/>
</dbReference>
<evidence type="ECO:0000313" key="8">
    <source>
        <dbReference type="EMBL" id="MFD1744749.1"/>
    </source>
</evidence>
<evidence type="ECO:0000256" key="3">
    <source>
        <dbReference type="ARBA" id="ARBA00022553"/>
    </source>
</evidence>
<dbReference type="InterPro" id="IPR004358">
    <property type="entry name" value="Sig_transdc_His_kin-like_C"/>
</dbReference>
<dbReference type="InterPro" id="IPR005467">
    <property type="entry name" value="His_kinase_dom"/>
</dbReference>